<feature type="non-terminal residue" evidence="3">
    <location>
        <position position="1"/>
    </location>
</feature>
<feature type="region of interest" description="Disordered" evidence="1">
    <location>
        <begin position="1"/>
        <end position="32"/>
    </location>
</feature>
<proteinExistence type="predicted"/>
<evidence type="ECO:0000313" key="2">
    <source>
        <dbReference type="EMBL" id="CEK71977.1"/>
    </source>
</evidence>
<gene>
    <name evidence="3" type="primary">ORF80613</name>
    <name evidence="2" type="synonym">ORF80611</name>
</gene>
<protein>
    <submittedName>
        <fullName evidence="3">Uncharacterized protein</fullName>
    </submittedName>
</protein>
<accession>A0A0B6ZTW3</accession>
<name>A0A0B6ZTW3_9EUPU</name>
<evidence type="ECO:0000256" key="1">
    <source>
        <dbReference type="SAM" id="MobiDB-lite"/>
    </source>
</evidence>
<dbReference type="EMBL" id="HACG01025112">
    <property type="protein sequence ID" value="CEK71977.1"/>
    <property type="molecule type" value="Transcribed_RNA"/>
</dbReference>
<dbReference type="EMBL" id="HACG01025113">
    <property type="protein sequence ID" value="CEK71978.1"/>
    <property type="molecule type" value="Transcribed_RNA"/>
</dbReference>
<sequence>EALTEPDKTIAPSKQSSRDPLEGNSNDLNFHPHSRSSCSVYDDCKQNVIDIATFQM</sequence>
<reference evidence="3" key="1">
    <citation type="submission" date="2014-12" db="EMBL/GenBank/DDBJ databases">
        <title>Insight into the proteome of Arion vulgaris.</title>
        <authorList>
            <person name="Aradska J."/>
            <person name="Bulat T."/>
            <person name="Smidak R."/>
            <person name="Sarate P."/>
            <person name="Gangsoo J."/>
            <person name="Sialana F."/>
            <person name="Bilban M."/>
            <person name="Lubec G."/>
        </authorList>
    </citation>
    <scope>NUCLEOTIDE SEQUENCE</scope>
    <source>
        <tissue evidence="3">Skin</tissue>
    </source>
</reference>
<organism evidence="3">
    <name type="scientific">Arion vulgaris</name>
    <dbReference type="NCBI Taxonomy" id="1028688"/>
    <lineage>
        <taxon>Eukaryota</taxon>
        <taxon>Metazoa</taxon>
        <taxon>Spiralia</taxon>
        <taxon>Lophotrochozoa</taxon>
        <taxon>Mollusca</taxon>
        <taxon>Gastropoda</taxon>
        <taxon>Heterobranchia</taxon>
        <taxon>Euthyneura</taxon>
        <taxon>Panpulmonata</taxon>
        <taxon>Eupulmonata</taxon>
        <taxon>Stylommatophora</taxon>
        <taxon>Helicina</taxon>
        <taxon>Arionoidea</taxon>
        <taxon>Arionidae</taxon>
        <taxon>Arion</taxon>
    </lineage>
</organism>
<evidence type="ECO:0000313" key="3">
    <source>
        <dbReference type="EMBL" id="CEK71978.1"/>
    </source>
</evidence>
<dbReference type="AlphaFoldDB" id="A0A0B6ZTW3"/>